<keyword evidence="2 7" id="KW-0378">Hydrolase</keyword>
<dbReference type="EC" id="3.2.1.-" evidence="9"/>
<keyword evidence="3" id="KW-0136">Cellulose degradation</keyword>
<protein>
    <submittedName>
        <fullName evidence="9">Glycoside hydrolase family 5 protein</fullName>
        <ecNumber evidence="9">3.2.1.-</ecNumber>
    </submittedName>
</protein>
<comment type="caution">
    <text evidence="9">The sequence shown here is derived from an EMBL/GenBank/DDBJ whole genome shotgun (WGS) entry which is preliminary data.</text>
</comment>
<reference evidence="10" key="1">
    <citation type="journal article" date="2019" name="Int. J. Syst. Evol. Microbiol.">
        <title>The Global Catalogue of Microorganisms (GCM) 10K type strain sequencing project: providing services to taxonomists for standard genome sequencing and annotation.</title>
        <authorList>
            <consortium name="The Broad Institute Genomics Platform"/>
            <consortium name="The Broad Institute Genome Sequencing Center for Infectious Disease"/>
            <person name="Wu L."/>
            <person name="Ma J."/>
        </authorList>
    </citation>
    <scope>NUCLEOTIDE SEQUENCE [LARGE SCALE GENOMIC DNA]</scope>
    <source>
        <strain evidence="10">CCUG 54522</strain>
    </source>
</reference>
<organism evidence="9 10">
    <name type="scientific">Nocardioides hankookensis</name>
    <dbReference type="NCBI Taxonomy" id="443157"/>
    <lineage>
        <taxon>Bacteria</taxon>
        <taxon>Bacillati</taxon>
        <taxon>Actinomycetota</taxon>
        <taxon>Actinomycetes</taxon>
        <taxon>Propionibacteriales</taxon>
        <taxon>Nocardioidaceae</taxon>
        <taxon>Nocardioides</taxon>
    </lineage>
</organism>
<evidence type="ECO:0000256" key="5">
    <source>
        <dbReference type="ARBA" id="ARBA00023295"/>
    </source>
</evidence>
<gene>
    <name evidence="9" type="ORF">ACFPYL_00025</name>
</gene>
<evidence type="ECO:0000256" key="6">
    <source>
        <dbReference type="ARBA" id="ARBA00023326"/>
    </source>
</evidence>
<evidence type="ECO:0000256" key="4">
    <source>
        <dbReference type="ARBA" id="ARBA00023277"/>
    </source>
</evidence>
<dbReference type="RefSeq" id="WP_379149096.1">
    <property type="nucleotide sequence ID" value="NZ_JBHSRJ010000001.1"/>
</dbReference>
<dbReference type="InterPro" id="IPR017853">
    <property type="entry name" value="GH"/>
</dbReference>
<dbReference type="PANTHER" id="PTHR31297">
    <property type="entry name" value="GLUCAN ENDO-1,6-BETA-GLUCOSIDASE B"/>
    <property type="match status" value="1"/>
</dbReference>
<comment type="similarity">
    <text evidence="1 7">Belongs to the glycosyl hydrolase 5 (cellulase A) family.</text>
</comment>
<keyword evidence="5 7" id="KW-0326">Glycosidase</keyword>
<dbReference type="Pfam" id="PF00150">
    <property type="entry name" value="Cellulase"/>
    <property type="match status" value="1"/>
</dbReference>
<keyword evidence="6" id="KW-0624">Polysaccharide degradation</keyword>
<evidence type="ECO:0000313" key="10">
    <source>
        <dbReference type="Proteomes" id="UP001596135"/>
    </source>
</evidence>
<dbReference type="GO" id="GO:0016798">
    <property type="term" value="F:hydrolase activity, acting on glycosyl bonds"/>
    <property type="evidence" value="ECO:0007669"/>
    <property type="project" value="UniProtKB-KW"/>
</dbReference>
<sequence length="507" mass="54884">MNPARAFALVAVVVALVGGVLSPSAEAVDRSAPKARQALSRLHATTGSQPGIFDERGARVLLSSVNLMGLGEYYQANPDFVATVPLRRADFADIARRGFNSVRLVLSWSALEPTRGGYDEAYVAKIKKAVRQAAAYGLHVVLDMHQDAWGIAVDTRDGEVCPTGTQPSVGWDGAPEWATITDGATTCRNGERELAPAVMRAWGHFYADTKGIQTHLVRTWQRLARDFAKSPTVAGYDLLNEPGFSQDTSTDVTRLGAFYGRTIKAIRTAERRAGGFEHIVFYEPGVLWSALGTTPTPTGFNRDRNIVFAPHIYAEGISSNSIESGFASAASFAASQGQTVWVGEWGFFSSNPADDADELDRYTDALDEHGWGGAWWTWKQSCGNPHMIGAPGGTPGPVSQSLIRYTCPDETAHAPDPAYAEPLFRPMVWAVPGRITKLRSDGRAGTLDVSGKRDPKADACSLRVFVPKAAAAHQVRVRGVKRLARHHRHGRIVLSGCVADSFRLRIG</sequence>
<dbReference type="EMBL" id="JBHSRJ010000001">
    <property type="protein sequence ID" value="MFC6041438.1"/>
    <property type="molecule type" value="Genomic_DNA"/>
</dbReference>
<evidence type="ECO:0000256" key="3">
    <source>
        <dbReference type="ARBA" id="ARBA00023001"/>
    </source>
</evidence>
<evidence type="ECO:0000256" key="7">
    <source>
        <dbReference type="RuleBase" id="RU361153"/>
    </source>
</evidence>
<name>A0ABW1LDC8_9ACTN</name>
<evidence type="ECO:0000256" key="2">
    <source>
        <dbReference type="ARBA" id="ARBA00022801"/>
    </source>
</evidence>
<accession>A0ABW1LDC8</accession>
<proteinExistence type="inferred from homology"/>
<evidence type="ECO:0000259" key="8">
    <source>
        <dbReference type="Pfam" id="PF00150"/>
    </source>
</evidence>
<dbReference type="Gene3D" id="3.20.20.80">
    <property type="entry name" value="Glycosidases"/>
    <property type="match status" value="1"/>
</dbReference>
<keyword evidence="4" id="KW-0119">Carbohydrate metabolism</keyword>
<dbReference type="SUPFAM" id="SSF51445">
    <property type="entry name" value="(Trans)glycosidases"/>
    <property type="match status" value="1"/>
</dbReference>
<dbReference type="InterPro" id="IPR001547">
    <property type="entry name" value="Glyco_hydro_5"/>
</dbReference>
<keyword evidence="10" id="KW-1185">Reference proteome</keyword>
<dbReference type="Proteomes" id="UP001596135">
    <property type="component" value="Unassembled WGS sequence"/>
</dbReference>
<feature type="domain" description="Glycoside hydrolase family 5" evidence="8">
    <location>
        <begin position="90"/>
        <end position="380"/>
    </location>
</feature>
<dbReference type="PANTHER" id="PTHR31297:SF41">
    <property type="entry name" value="ENDOGLUCANASE, PUTATIVE (AFU_ORTHOLOGUE AFUA_5G01830)-RELATED"/>
    <property type="match status" value="1"/>
</dbReference>
<evidence type="ECO:0000256" key="1">
    <source>
        <dbReference type="ARBA" id="ARBA00005641"/>
    </source>
</evidence>
<dbReference type="InterPro" id="IPR050386">
    <property type="entry name" value="Glycosyl_hydrolase_5"/>
</dbReference>
<evidence type="ECO:0000313" key="9">
    <source>
        <dbReference type="EMBL" id="MFC6041438.1"/>
    </source>
</evidence>